<proteinExistence type="predicted"/>
<accession>A0ACC1XAX4</accession>
<evidence type="ECO:0000313" key="2">
    <source>
        <dbReference type="Proteomes" id="UP001164539"/>
    </source>
</evidence>
<keyword evidence="2" id="KW-1185">Reference proteome</keyword>
<protein>
    <submittedName>
        <fullName evidence="1">Cytochrome P450</fullName>
    </submittedName>
</protein>
<dbReference type="Proteomes" id="UP001164539">
    <property type="component" value="Chromosome 10"/>
</dbReference>
<gene>
    <name evidence="1" type="ORF">OWV82_018561</name>
</gene>
<evidence type="ECO:0000313" key="1">
    <source>
        <dbReference type="EMBL" id="KAJ4708651.1"/>
    </source>
</evidence>
<comment type="caution">
    <text evidence="1">The sequence shown here is derived from an EMBL/GenBank/DDBJ whole genome shotgun (WGS) entry which is preliminary data.</text>
</comment>
<sequence>MKKTTTEFDQIVEGWLKEDKQKRMSGVVCTDCKHDFMDLMLSILVDVEELPSYDFDTIIKAAYPGPPTGQRPPLRRLSQTFSIFTLFVGVGDLGRFGDGHFVFVGVGD</sequence>
<name>A0ACC1XAX4_MELAZ</name>
<organism evidence="1 2">
    <name type="scientific">Melia azedarach</name>
    <name type="common">Chinaberry tree</name>
    <dbReference type="NCBI Taxonomy" id="155640"/>
    <lineage>
        <taxon>Eukaryota</taxon>
        <taxon>Viridiplantae</taxon>
        <taxon>Streptophyta</taxon>
        <taxon>Embryophyta</taxon>
        <taxon>Tracheophyta</taxon>
        <taxon>Spermatophyta</taxon>
        <taxon>Magnoliopsida</taxon>
        <taxon>eudicotyledons</taxon>
        <taxon>Gunneridae</taxon>
        <taxon>Pentapetalae</taxon>
        <taxon>rosids</taxon>
        <taxon>malvids</taxon>
        <taxon>Sapindales</taxon>
        <taxon>Meliaceae</taxon>
        <taxon>Melia</taxon>
    </lineage>
</organism>
<reference evidence="1 2" key="1">
    <citation type="journal article" date="2023" name="Science">
        <title>Complex scaffold remodeling in plant triterpene biosynthesis.</title>
        <authorList>
            <person name="De La Pena R."/>
            <person name="Hodgson H."/>
            <person name="Liu J.C."/>
            <person name="Stephenson M.J."/>
            <person name="Martin A.C."/>
            <person name="Owen C."/>
            <person name="Harkess A."/>
            <person name="Leebens-Mack J."/>
            <person name="Jimenez L.E."/>
            <person name="Osbourn A."/>
            <person name="Sattely E.S."/>
        </authorList>
    </citation>
    <scope>NUCLEOTIDE SEQUENCE [LARGE SCALE GENOMIC DNA]</scope>
    <source>
        <strain evidence="2">cv. JPN11</strain>
        <tissue evidence="1">Leaf</tissue>
    </source>
</reference>
<dbReference type="EMBL" id="CM051403">
    <property type="protein sequence ID" value="KAJ4708651.1"/>
    <property type="molecule type" value="Genomic_DNA"/>
</dbReference>